<dbReference type="InterPro" id="IPR018247">
    <property type="entry name" value="EF_Hand_1_Ca_BS"/>
</dbReference>
<dbReference type="InterPro" id="IPR002048">
    <property type="entry name" value="EF_hand_dom"/>
</dbReference>
<comment type="caution">
    <text evidence="7">The sequence shown here is derived from an EMBL/GenBank/DDBJ whole genome shotgun (WGS) entry which is preliminary data.</text>
</comment>
<organism evidence="7 8">
    <name type="scientific">Allorhodopirellula heiligendammensis</name>
    <dbReference type="NCBI Taxonomy" id="2714739"/>
    <lineage>
        <taxon>Bacteria</taxon>
        <taxon>Pseudomonadati</taxon>
        <taxon>Planctomycetota</taxon>
        <taxon>Planctomycetia</taxon>
        <taxon>Pirellulales</taxon>
        <taxon>Pirellulaceae</taxon>
        <taxon>Allorhodopirellula</taxon>
    </lineage>
</organism>
<protein>
    <submittedName>
        <fullName evidence="7">EF hand</fullName>
    </submittedName>
</protein>
<dbReference type="Pfam" id="PF13202">
    <property type="entry name" value="EF-hand_5"/>
    <property type="match status" value="3"/>
</dbReference>
<dbReference type="PROSITE" id="PS50222">
    <property type="entry name" value="EF_HAND_2"/>
    <property type="match status" value="2"/>
</dbReference>
<dbReference type="Pfam" id="PF01483">
    <property type="entry name" value="P_proprotein"/>
    <property type="match status" value="1"/>
</dbReference>
<evidence type="ECO:0000256" key="3">
    <source>
        <dbReference type="SAM" id="MobiDB-lite"/>
    </source>
</evidence>
<feature type="region of interest" description="Disordered" evidence="3">
    <location>
        <begin position="194"/>
        <end position="231"/>
    </location>
</feature>
<dbReference type="PROSITE" id="PS51257">
    <property type="entry name" value="PROKAR_LIPOPROTEIN"/>
    <property type="match status" value="1"/>
</dbReference>
<feature type="domain" description="EF-hand" evidence="5">
    <location>
        <begin position="25"/>
        <end position="60"/>
    </location>
</feature>
<dbReference type="PROSITE" id="PS00018">
    <property type="entry name" value="EF_HAND_1"/>
    <property type="match status" value="3"/>
</dbReference>
<dbReference type="GO" id="GO:0006508">
    <property type="term" value="P:proteolysis"/>
    <property type="evidence" value="ECO:0007669"/>
    <property type="project" value="UniProtKB-KW"/>
</dbReference>
<dbReference type="EMBL" id="SJPU01000002">
    <property type="protein sequence ID" value="TWU15926.1"/>
    <property type="molecule type" value="Genomic_DNA"/>
</dbReference>
<gene>
    <name evidence="7" type="ORF">Poly21_31300</name>
</gene>
<dbReference type="Gene3D" id="1.10.238.10">
    <property type="entry name" value="EF-hand"/>
    <property type="match status" value="2"/>
</dbReference>
<dbReference type="RefSeq" id="WP_302118942.1">
    <property type="nucleotide sequence ID" value="NZ_SJPU01000002.1"/>
</dbReference>
<dbReference type="SUPFAM" id="SSF47473">
    <property type="entry name" value="EF-hand"/>
    <property type="match status" value="2"/>
</dbReference>
<dbReference type="AlphaFoldDB" id="A0A5C6BXB5"/>
<evidence type="ECO:0000313" key="8">
    <source>
        <dbReference type="Proteomes" id="UP000319908"/>
    </source>
</evidence>
<evidence type="ECO:0000256" key="2">
    <source>
        <dbReference type="ARBA" id="ARBA00022801"/>
    </source>
</evidence>
<keyword evidence="8" id="KW-1185">Reference proteome</keyword>
<keyword evidence="1" id="KW-0645">Protease</keyword>
<accession>A0A5C6BXB5</accession>
<feature type="domain" description="EF-hand" evidence="5">
    <location>
        <begin position="267"/>
        <end position="291"/>
    </location>
</feature>
<dbReference type="InterPro" id="IPR002884">
    <property type="entry name" value="P_dom"/>
</dbReference>
<feature type="chain" id="PRO_5022916551" evidence="4">
    <location>
        <begin position="27"/>
        <end position="501"/>
    </location>
</feature>
<evidence type="ECO:0000256" key="1">
    <source>
        <dbReference type="ARBA" id="ARBA00022670"/>
    </source>
</evidence>
<reference evidence="7 8" key="1">
    <citation type="journal article" date="2020" name="Antonie Van Leeuwenhoek">
        <title>Rhodopirellula heiligendammensis sp. nov., Rhodopirellula pilleata sp. nov., and Rhodopirellula solitaria sp. nov. isolated from natural or artificial marine surfaces in Northern Germany and California, USA, and emended description of the genus Rhodopirellula.</title>
        <authorList>
            <person name="Kallscheuer N."/>
            <person name="Wiegand S."/>
            <person name="Jogler M."/>
            <person name="Boedeker C."/>
            <person name="Peeters S.H."/>
            <person name="Rast P."/>
            <person name="Heuer A."/>
            <person name="Jetten M.S.M."/>
            <person name="Rohde M."/>
            <person name="Jogler C."/>
        </authorList>
    </citation>
    <scope>NUCLEOTIDE SEQUENCE [LARGE SCALE GENOMIC DNA]</scope>
    <source>
        <strain evidence="7 8">Poly21</strain>
    </source>
</reference>
<feature type="compositionally biased region" description="Basic and acidic residues" evidence="3">
    <location>
        <begin position="214"/>
        <end position="228"/>
    </location>
</feature>
<keyword evidence="4" id="KW-0732">Signal</keyword>
<evidence type="ECO:0000313" key="7">
    <source>
        <dbReference type="EMBL" id="TWU15926.1"/>
    </source>
</evidence>
<dbReference type="Gene3D" id="2.60.120.260">
    <property type="entry name" value="Galactose-binding domain-like"/>
    <property type="match status" value="1"/>
</dbReference>
<dbReference type="InterPro" id="IPR011992">
    <property type="entry name" value="EF-hand-dom_pair"/>
</dbReference>
<evidence type="ECO:0000259" key="6">
    <source>
        <dbReference type="PROSITE" id="PS51829"/>
    </source>
</evidence>
<dbReference type="PROSITE" id="PS51829">
    <property type="entry name" value="P_HOMO_B"/>
    <property type="match status" value="1"/>
</dbReference>
<feature type="signal peptide" evidence="4">
    <location>
        <begin position="1"/>
        <end position="26"/>
    </location>
</feature>
<sequence length="501" mass="55954">MSIAKAFSAATLMVVVSCGCCQYASAQAGLRESLERLDTNGNGEIDPSEITPLARPYLERIAEARRMSLERSNDIDKLQEAARVYYAMQNGVSRKEVRPEREGQLRTFGVDRGDPLVPEFGTGDLKYPYTESDLEDADRILRRLDRDHSGSIDRSEARRGDWSYRDPFADDLNQDDRLNRLELAQRYARRRMLSSDSDELIQKARRTGNGIKPSDPDRSRDSREERSWRRGGTSHWLASGIMGRFDRNRDGHLDRSESIELGMPVSQIDIDRDGNISRDELLNHVVGLQDEAGGIDNGLPGWFYERDINQDKQVSMIEFAPEPTPEAIAEFGAWDANSDGLLTASELAGSRALVGGVFRNSEAKALPPGQTVISEIDVKEDFSIADLNVQLSITHTHAGQLDAYLTGPGGERIELFTEVGGHDDNFDETIFDDQASEPIVKGRPPFEGSYIPEGLVKHQPGLSVYNGKSIQGVWQLVIRGTRSERFGMLHSWSLQARPVEN</sequence>
<dbReference type="GO" id="GO:0004252">
    <property type="term" value="F:serine-type endopeptidase activity"/>
    <property type="evidence" value="ECO:0007669"/>
    <property type="project" value="InterPro"/>
</dbReference>
<feature type="domain" description="P/Homo B" evidence="6">
    <location>
        <begin position="347"/>
        <end position="501"/>
    </location>
</feature>
<dbReference type="GO" id="GO:0005509">
    <property type="term" value="F:calcium ion binding"/>
    <property type="evidence" value="ECO:0007669"/>
    <property type="project" value="InterPro"/>
</dbReference>
<evidence type="ECO:0000256" key="4">
    <source>
        <dbReference type="SAM" id="SignalP"/>
    </source>
</evidence>
<dbReference type="SUPFAM" id="SSF49785">
    <property type="entry name" value="Galactose-binding domain-like"/>
    <property type="match status" value="1"/>
</dbReference>
<evidence type="ECO:0000259" key="5">
    <source>
        <dbReference type="PROSITE" id="PS50222"/>
    </source>
</evidence>
<keyword evidence="2" id="KW-0378">Hydrolase</keyword>
<dbReference type="Proteomes" id="UP000319908">
    <property type="component" value="Unassembled WGS sequence"/>
</dbReference>
<dbReference type="InterPro" id="IPR008979">
    <property type="entry name" value="Galactose-bd-like_sf"/>
</dbReference>
<name>A0A5C6BXB5_9BACT</name>
<proteinExistence type="predicted"/>